<dbReference type="GO" id="GO:0005783">
    <property type="term" value="C:endoplasmic reticulum"/>
    <property type="evidence" value="ECO:0007669"/>
    <property type="project" value="TreeGrafter"/>
</dbReference>
<sequence>MPRAQDPSQSLLRWGIENAQPGTLRQTAEDIKAGKRPDLNPEILKAMMGQSDAEKMRECMLVIEGHWVDRDGSGEVKNSADITPEDRYRAWEDLEMLIQDLDNANDLQNMGLWDPILKHLTSDDDETVMYACWVCGTAVQNNPKSQKAFLDHDPLPTISSIVSSSSASSETRAKALYALSSALKHWDAAVQRFSELGGWQTLTQTLQDPSLKMRAKTAFLLSQIVTQSPDPSSLLSSLRTASTLPTLIDSLSPSTAVPTGATGEQQAIDRDFRDKGLRFLVNTVERTKGTDGGLSREEKDKVQNAVAEAEQDGEWSHDDVGVAADEWAAFKEELKA</sequence>
<dbReference type="Pfam" id="PF08609">
    <property type="entry name" value="Fes1"/>
    <property type="match status" value="1"/>
</dbReference>
<evidence type="ECO:0000313" key="4">
    <source>
        <dbReference type="EMBL" id="GJN87396.1"/>
    </source>
</evidence>
<comment type="caution">
    <text evidence="4">The sequence shown here is derived from an EMBL/GenBank/DDBJ whole genome shotgun (WGS) entry which is preliminary data.</text>
</comment>
<dbReference type="InterPro" id="IPR011989">
    <property type="entry name" value="ARM-like"/>
</dbReference>
<dbReference type="SUPFAM" id="SSF48371">
    <property type="entry name" value="ARM repeat"/>
    <property type="match status" value="1"/>
</dbReference>
<organism evidence="4 5">
    <name type="scientific">Rhodotorula paludigena</name>
    <dbReference type="NCBI Taxonomy" id="86838"/>
    <lineage>
        <taxon>Eukaryota</taxon>
        <taxon>Fungi</taxon>
        <taxon>Dikarya</taxon>
        <taxon>Basidiomycota</taxon>
        <taxon>Pucciniomycotina</taxon>
        <taxon>Microbotryomycetes</taxon>
        <taxon>Sporidiobolales</taxon>
        <taxon>Sporidiobolaceae</taxon>
        <taxon>Rhodotorula</taxon>
    </lineage>
</organism>
<evidence type="ECO:0000259" key="3">
    <source>
        <dbReference type="Pfam" id="PF08609"/>
    </source>
</evidence>
<dbReference type="AlphaFoldDB" id="A0AAV5G4N9"/>
<proteinExistence type="inferred from homology"/>
<dbReference type="InterPro" id="IPR016024">
    <property type="entry name" value="ARM-type_fold"/>
</dbReference>
<dbReference type="EMBL" id="BQKY01000001">
    <property type="protein sequence ID" value="GJN87396.1"/>
    <property type="molecule type" value="Genomic_DNA"/>
</dbReference>
<comment type="similarity">
    <text evidence="1">Belongs to the FES1 family.</text>
</comment>
<dbReference type="PANTHER" id="PTHR19316">
    <property type="entry name" value="PROTEIN FOLDING REGULATOR"/>
    <property type="match status" value="1"/>
</dbReference>
<protein>
    <recommendedName>
        <fullName evidence="3">Nucleotide exchange factor Fes1 domain-containing protein</fullName>
    </recommendedName>
</protein>
<dbReference type="InterPro" id="IPR050693">
    <property type="entry name" value="Hsp70_NEF-Inhibitors"/>
</dbReference>
<dbReference type="GO" id="GO:0000774">
    <property type="term" value="F:adenyl-nucleotide exchange factor activity"/>
    <property type="evidence" value="ECO:0007669"/>
    <property type="project" value="TreeGrafter"/>
</dbReference>
<dbReference type="Proteomes" id="UP001342314">
    <property type="component" value="Unassembled WGS sequence"/>
</dbReference>
<accession>A0AAV5G4N9</accession>
<feature type="domain" description="Nucleotide exchange factor Fes1" evidence="3">
    <location>
        <begin position="9"/>
        <end position="107"/>
    </location>
</feature>
<reference evidence="4 5" key="1">
    <citation type="submission" date="2021-12" db="EMBL/GenBank/DDBJ databases">
        <title>High titer production of polyol ester of fatty acids by Rhodotorula paludigena BS15 towards product separation-free biomass refinery.</title>
        <authorList>
            <person name="Mano J."/>
            <person name="Ono H."/>
            <person name="Tanaka T."/>
            <person name="Naito K."/>
            <person name="Sushida H."/>
            <person name="Ike M."/>
            <person name="Tokuyasu K."/>
            <person name="Kitaoka M."/>
        </authorList>
    </citation>
    <scope>NUCLEOTIDE SEQUENCE [LARGE SCALE GENOMIC DNA]</scope>
    <source>
        <strain evidence="4 5">BS15</strain>
    </source>
</reference>
<evidence type="ECO:0000256" key="1">
    <source>
        <dbReference type="ARBA" id="ARBA00011045"/>
    </source>
</evidence>
<evidence type="ECO:0000313" key="5">
    <source>
        <dbReference type="Proteomes" id="UP001342314"/>
    </source>
</evidence>
<gene>
    <name evidence="4" type="ORF">Rhopal_000345-T1</name>
</gene>
<keyword evidence="5" id="KW-1185">Reference proteome</keyword>
<evidence type="ECO:0000256" key="2">
    <source>
        <dbReference type="ARBA" id="ARBA00022737"/>
    </source>
</evidence>
<name>A0AAV5G4N9_9BASI</name>
<dbReference type="Gene3D" id="1.25.10.10">
    <property type="entry name" value="Leucine-rich Repeat Variant"/>
    <property type="match status" value="1"/>
</dbReference>
<dbReference type="PANTHER" id="PTHR19316:SF18">
    <property type="entry name" value="HSP70-BINDING PROTEIN 1"/>
    <property type="match status" value="1"/>
</dbReference>
<keyword evidence="2" id="KW-0677">Repeat</keyword>
<dbReference type="InterPro" id="IPR013918">
    <property type="entry name" value="Nucleotide_exch_fac_Fes1"/>
</dbReference>